<feature type="compositionally biased region" description="Low complexity" evidence="1">
    <location>
        <begin position="61"/>
        <end position="74"/>
    </location>
</feature>
<proteinExistence type="predicted"/>
<protein>
    <recommendedName>
        <fullName evidence="4">DNA-directed RNA polymerase III subunit RPC9</fullName>
    </recommendedName>
</protein>
<sequence>MWMRLFCLWKKQNMLVNVRVKLVCGSPQMVEESEERLSEEQIEELIQTVTAALPGDPEQESAASADAADADQGP</sequence>
<evidence type="ECO:0000313" key="2">
    <source>
        <dbReference type="EMBL" id="KAJ3588946.1"/>
    </source>
</evidence>
<evidence type="ECO:0000313" key="3">
    <source>
        <dbReference type="Proteomes" id="UP001148018"/>
    </source>
</evidence>
<reference evidence="2" key="1">
    <citation type="submission" date="2022-07" db="EMBL/GenBank/DDBJ databases">
        <title>Chromosome-level genome of Muraenolepis orangiensis.</title>
        <authorList>
            <person name="Kim J."/>
        </authorList>
    </citation>
    <scope>NUCLEOTIDE SEQUENCE</scope>
    <source>
        <strain evidence="2">KU_S4_2022</strain>
        <tissue evidence="2">Muscle</tissue>
    </source>
</reference>
<comment type="caution">
    <text evidence="2">The sequence shown here is derived from an EMBL/GenBank/DDBJ whole genome shotgun (WGS) entry which is preliminary data.</text>
</comment>
<keyword evidence="3" id="KW-1185">Reference proteome</keyword>
<name>A0A9Q0DJW7_9TELE</name>
<feature type="region of interest" description="Disordered" evidence="1">
    <location>
        <begin position="53"/>
        <end position="74"/>
    </location>
</feature>
<dbReference type="AlphaFoldDB" id="A0A9Q0DJW7"/>
<evidence type="ECO:0000256" key="1">
    <source>
        <dbReference type="SAM" id="MobiDB-lite"/>
    </source>
</evidence>
<gene>
    <name evidence="2" type="ORF">NHX12_009799</name>
</gene>
<dbReference type="EMBL" id="JANIIK010000115">
    <property type="protein sequence ID" value="KAJ3588946.1"/>
    <property type="molecule type" value="Genomic_DNA"/>
</dbReference>
<dbReference type="InterPro" id="IPR038324">
    <property type="entry name" value="Rpb4/RPC9_sf"/>
</dbReference>
<dbReference type="Proteomes" id="UP001148018">
    <property type="component" value="Unassembled WGS sequence"/>
</dbReference>
<accession>A0A9Q0DJW7</accession>
<dbReference type="Gene3D" id="1.20.1250.40">
    <property type="match status" value="1"/>
</dbReference>
<evidence type="ECO:0008006" key="4">
    <source>
        <dbReference type="Google" id="ProtNLM"/>
    </source>
</evidence>
<organism evidence="2 3">
    <name type="scientific">Muraenolepis orangiensis</name>
    <name type="common">Patagonian moray cod</name>
    <dbReference type="NCBI Taxonomy" id="630683"/>
    <lineage>
        <taxon>Eukaryota</taxon>
        <taxon>Metazoa</taxon>
        <taxon>Chordata</taxon>
        <taxon>Craniata</taxon>
        <taxon>Vertebrata</taxon>
        <taxon>Euteleostomi</taxon>
        <taxon>Actinopterygii</taxon>
        <taxon>Neopterygii</taxon>
        <taxon>Teleostei</taxon>
        <taxon>Neoteleostei</taxon>
        <taxon>Acanthomorphata</taxon>
        <taxon>Zeiogadaria</taxon>
        <taxon>Gadariae</taxon>
        <taxon>Gadiformes</taxon>
        <taxon>Muraenolepidoidei</taxon>
        <taxon>Muraenolepididae</taxon>
        <taxon>Muraenolepis</taxon>
    </lineage>
</organism>